<dbReference type="CDD" id="cd00336">
    <property type="entry name" value="Ribosomal_L22"/>
    <property type="match status" value="1"/>
</dbReference>
<dbReference type="OrthoDB" id="10254664at2759"/>
<dbReference type="SUPFAM" id="SSF54843">
    <property type="entry name" value="Ribosomal protein L22"/>
    <property type="match status" value="1"/>
</dbReference>
<dbReference type="PROSITE" id="PS00464">
    <property type="entry name" value="RIBOSOMAL_L22"/>
    <property type="match status" value="1"/>
</dbReference>
<dbReference type="PANTHER" id="PTHR11593:SF10">
    <property type="entry name" value="60S RIBOSOMAL PROTEIN L17"/>
    <property type="match status" value="1"/>
</dbReference>
<protein>
    <recommendedName>
        <fullName evidence="4">Large ribosomal subunit protein uL22</fullName>
    </recommendedName>
    <alternativeName>
        <fullName evidence="5">60S ribosomal protein L17</fullName>
    </alternativeName>
</protein>
<feature type="compositionally biased region" description="Basic residues" evidence="7">
    <location>
        <begin position="169"/>
        <end position="180"/>
    </location>
</feature>
<sequence length="187" mass="21345">MGRYSRESENPSQSCKAKGTDMRVHFKNTRETARAIKGMTLRRATAYLKNVVEKKEIIPYRRFTGHVGRKGQAKQFGATQGRWPKKSAEFLLSLLRNAESNGEYKSLNVENLVVDHIQINRAPKMRRRTYRAHGRINPFLSSPSHMEVILVEKEGVVPKPSSSAAEAPKKKKESKKKIARKNAQNRE</sequence>
<dbReference type="InterPro" id="IPR001063">
    <property type="entry name" value="Ribosomal_uL22"/>
</dbReference>
<dbReference type="AlphaFoldDB" id="A0A1W0WE33"/>
<dbReference type="GO" id="GO:0003735">
    <property type="term" value="F:structural constituent of ribosome"/>
    <property type="evidence" value="ECO:0007669"/>
    <property type="project" value="InterPro"/>
</dbReference>
<dbReference type="Pfam" id="PF00237">
    <property type="entry name" value="Ribosomal_L22"/>
    <property type="match status" value="1"/>
</dbReference>
<dbReference type="GO" id="GO:0022625">
    <property type="term" value="C:cytosolic large ribosomal subunit"/>
    <property type="evidence" value="ECO:0007669"/>
    <property type="project" value="TreeGrafter"/>
</dbReference>
<accession>A0A1W0WE33</accession>
<gene>
    <name evidence="8" type="ORF">BV898_12316</name>
</gene>
<dbReference type="InterPro" id="IPR018260">
    <property type="entry name" value="Ribosomal_uL22_CS"/>
</dbReference>
<organism evidence="8 9">
    <name type="scientific">Hypsibius exemplaris</name>
    <name type="common">Freshwater tardigrade</name>
    <dbReference type="NCBI Taxonomy" id="2072580"/>
    <lineage>
        <taxon>Eukaryota</taxon>
        <taxon>Metazoa</taxon>
        <taxon>Ecdysozoa</taxon>
        <taxon>Tardigrada</taxon>
        <taxon>Eutardigrada</taxon>
        <taxon>Parachela</taxon>
        <taxon>Hypsibioidea</taxon>
        <taxon>Hypsibiidae</taxon>
        <taxon>Hypsibius</taxon>
    </lineage>
</organism>
<reference evidence="9" key="1">
    <citation type="submission" date="2017-01" db="EMBL/GenBank/DDBJ databases">
        <title>Comparative genomics of anhydrobiosis in the tardigrade Hypsibius dujardini.</title>
        <authorList>
            <person name="Yoshida Y."/>
            <person name="Koutsovoulos G."/>
            <person name="Laetsch D."/>
            <person name="Stevens L."/>
            <person name="Kumar S."/>
            <person name="Horikawa D."/>
            <person name="Ishino K."/>
            <person name="Komine S."/>
            <person name="Tomita M."/>
            <person name="Blaxter M."/>
            <person name="Arakawa K."/>
        </authorList>
    </citation>
    <scope>NUCLEOTIDE SEQUENCE [LARGE SCALE GENOMIC DNA]</scope>
    <source>
        <strain evidence="9">Z151</strain>
    </source>
</reference>
<evidence type="ECO:0000256" key="7">
    <source>
        <dbReference type="SAM" id="MobiDB-lite"/>
    </source>
</evidence>
<comment type="caution">
    <text evidence="8">The sequence shown here is derived from an EMBL/GenBank/DDBJ whole genome shotgun (WGS) entry which is preliminary data.</text>
</comment>
<name>A0A1W0WE33_HYPEX</name>
<dbReference type="InterPro" id="IPR036394">
    <property type="entry name" value="Ribosomal_uL22_sf"/>
</dbReference>
<comment type="similarity">
    <text evidence="1 6">Belongs to the universal ribosomal protein uL22 family.</text>
</comment>
<dbReference type="InterPro" id="IPR005721">
    <property type="entry name" value="Ribosomal_uL22_euk/arc"/>
</dbReference>
<dbReference type="Proteomes" id="UP000192578">
    <property type="component" value="Unassembled WGS sequence"/>
</dbReference>
<dbReference type="FunFam" id="3.90.470.10:FF:000003">
    <property type="entry name" value="60S ribosomal protein L17"/>
    <property type="match status" value="1"/>
</dbReference>
<proteinExistence type="inferred from homology"/>
<evidence type="ECO:0000313" key="9">
    <source>
        <dbReference type="Proteomes" id="UP000192578"/>
    </source>
</evidence>
<dbReference type="PANTHER" id="PTHR11593">
    <property type="entry name" value="60S RIBOSOMAL PROTEIN L17"/>
    <property type="match status" value="1"/>
</dbReference>
<feature type="region of interest" description="Disordered" evidence="7">
    <location>
        <begin position="157"/>
        <end position="187"/>
    </location>
</feature>
<evidence type="ECO:0000256" key="4">
    <source>
        <dbReference type="ARBA" id="ARBA00035207"/>
    </source>
</evidence>
<dbReference type="NCBIfam" id="TIGR01038">
    <property type="entry name" value="uL22_arch_euk"/>
    <property type="match status" value="1"/>
</dbReference>
<evidence type="ECO:0000256" key="3">
    <source>
        <dbReference type="ARBA" id="ARBA00023274"/>
    </source>
</evidence>
<evidence type="ECO:0000313" key="8">
    <source>
        <dbReference type="EMBL" id="OQV13464.1"/>
    </source>
</evidence>
<keyword evidence="2 6" id="KW-0689">Ribosomal protein</keyword>
<dbReference type="Gene3D" id="3.90.470.10">
    <property type="entry name" value="Ribosomal protein L22/L17"/>
    <property type="match status" value="1"/>
</dbReference>
<feature type="region of interest" description="Disordered" evidence="7">
    <location>
        <begin position="1"/>
        <end position="20"/>
    </location>
</feature>
<keyword evidence="9" id="KW-1185">Reference proteome</keyword>
<evidence type="ECO:0000256" key="2">
    <source>
        <dbReference type="ARBA" id="ARBA00022980"/>
    </source>
</evidence>
<keyword evidence="3 6" id="KW-0687">Ribonucleoprotein</keyword>
<evidence type="ECO:0000256" key="1">
    <source>
        <dbReference type="ARBA" id="ARBA00009451"/>
    </source>
</evidence>
<evidence type="ECO:0000256" key="5">
    <source>
        <dbReference type="ARBA" id="ARBA00035325"/>
    </source>
</evidence>
<dbReference type="GO" id="GO:0002181">
    <property type="term" value="P:cytoplasmic translation"/>
    <property type="evidence" value="ECO:0007669"/>
    <property type="project" value="TreeGrafter"/>
</dbReference>
<evidence type="ECO:0000256" key="6">
    <source>
        <dbReference type="RuleBase" id="RU004005"/>
    </source>
</evidence>
<dbReference type="EMBL" id="MTYJ01000123">
    <property type="protein sequence ID" value="OQV13464.1"/>
    <property type="molecule type" value="Genomic_DNA"/>
</dbReference>